<dbReference type="Gene3D" id="1.20.1200.10">
    <property type="entry name" value="Cobalamin adenosyltransferase-like"/>
    <property type="match status" value="1"/>
</dbReference>
<sequence>MVNRLYTRTGDDGFTNLLGEGRVAKYMPQPEAYGTVDESSAAIGIARAAAQSERTRALLLTAQRDLYHLMAELAATQQAAPQFRKIDAQRVAWLEEQTDAITALIQLPKEFVVPGDSLPGAYLDLARTVVRRAERLVVHLVHDGLVENVELVRYLNRLSSLLFVLSLYENALAGVSNVTLAKG</sequence>
<dbReference type="GO" id="GO:0005524">
    <property type="term" value="F:ATP binding"/>
    <property type="evidence" value="ECO:0007669"/>
    <property type="project" value="UniProtKB-UniRule"/>
</dbReference>
<comment type="pathway">
    <text evidence="1 14">Cofactor biosynthesis; adenosylcobalamin biosynthesis; adenosylcobalamin from cob(II)yrinate a,c-diamide: step 2/7.</text>
</comment>
<name>A0A2M8QFF1_9CHLR</name>
<evidence type="ECO:0000256" key="5">
    <source>
        <dbReference type="ARBA" id="ARBA00022573"/>
    </source>
</evidence>
<dbReference type="InterPro" id="IPR036451">
    <property type="entry name" value="CblAdoTrfase-like_sf"/>
</dbReference>
<evidence type="ECO:0000256" key="9">
    <source>
        <dbReference type="ARBA" id="ARBA00031529"/>
    </source>
</evidence>
<evidence type="ECO:0000256" key="4">
    <source>
        <dbReference type="ARBA" id="ARBA00020963"/>
    </source>
</evidence>
<protein>
    <recommendedName>
        <fullName evidence="4 14">Corrinoid adenosyltransferase</fullName>
        <ecNumber evidence="3 14">2.5.1.17</ecNumber>
    </recommendedName>
    <alternativeName>
        <fullName evidence="9 14">Cob(II)alamin adenosyltransferase</fullName>
    </alternativeName>
    <alternativeName>
        <fullName evidence="11 14">Cob(II)yrinic acid a,c-diamide adenosyltransferase</fullName>
    </alternativeName>
    <alternativeName>
        <fullName evidence="10 14">Cobinamide/cobalamin adenosyltransferase</fullName>
    </alternativeName>
</protein>
<dbReference type="GO" id="GO:0009236">
    <property type="term" value="P:cobalamin biosynthetic process"/>
    <property type="evidence" value="ECO:0007669"/>
    <property type="project" value="UniProtKB-UniRule"/>
</dbReference>
<dbReference type="Proteomes" id="UP000230790">
    <property type="component" value="Unassembled WGS sequence"/>
</dbReference>
<feature type="domain" description="Cobalamin adenosyltransferase-like" evidence="15">
    <location>
        <begin position="5"/>
        <end position="168"/>
    </location>
</feature>
<keyword evidence="6 14" id="KW-0808">Transferase</keyword>
<evidence type="ECO:0000256" key="11">
    <source>
        <dbReference type="ARBA" id="ARBA00033354"/>
    </source>
</evidence>
<evidence type="ECO:0000313" key="16">
    <source>
        <dbReference type="EMBL" id="PJF48545.1"/>
    </source>
</evidence>
<keyword evidence="5 14" id="KW-0169">Cobalamin biosynthesis</keyword>
<organism evidence="16 17">
    <name type="scientific">Candidatus Thermofonsia Clade 3 bacterium</name>
    <dbReference type="NCBI Taxonomy" id="2364212"/>
    <lineage>
        <taxon>Bacteria</taxon>
        <taxon>Bacillati</taxon>
        <taxon>Chloroflexota</taxon>
        <taxon>Candidatus Thermofontia</taxon>
        <taxon>Candidatus Thermofonsia Clade 3</taxon>
    </lineage>
</organism>
<evidence type="ECO:0000259" key="15">
    <source>
        <dbReference type="Pfam" id="PF01923"/>
    </source>
</evidence>
<comment type="catalytic activity">
    <reaction evidence="13 14">
        <text>2 cob(II)alamin + reduced [electron-transfer flavoprotein] + 2 ATP = 2 adenosylcob(III)alamin + 2 triphosphate + oxidized [electron-transfer flavoprotein] + 3 H(+)</text>
        <dbReference type="Rhea" id="RHEA:28671"/>
        <dbReference type="Rhea" id="RHEA-COMP:10685"/>
        <dbReference type="Rhea" id="RHEA-COMP:10686"/>
        <dbReference type="ChEBI" id="CHEBI:15378"/>
        <dbReference type="ChEBI" id="CHEBI:16304"/>
        <dbReference type="ChEBI" id="CHEBI:18036"/>
        <dbReference type="ChEBI" id="CHEBI:18408"/>
        <dbReference type="ChEBI" id="CHEBI:30616"/>
        <dbReference type="ChEBI" id="CHEBI:57692"/>
        <dbReference type="ChEBI" id="CHEBI:58307"/>
        <dbReference type="EC" id="2.5.1.17"/>
    </reaction>
</comment>
<evidence type="ECO:0000256" key="10">
    <source>
        <dbReference type="ARBA" id="ARBA00033334"/>
    </source>
</evidence>
<evidence type="ECO:0000256" key="12">
    <source>
        <dbReference type="ARBA" id="ARBA00048555"/>
    </source>
</evidence>
<dbReference type="EMBL" id="PGTN01000012">
    <property type="protein sequence ID" value="PJF48545.1"/>
    <property type="molecule type" value="Genomic_DNA"/>
</dbReference>
<evidence type="ECO:0000256" key="14">
    <source>
        <dbReference type="RuleBase" id="RU366026"/>
    </source>
</evidence>
<evidence type="ECO:0000256" key="8">
    <source>
        <dbReference type="ARBA" id="ARBA00022840"/>
    </source>
</evidence>
<keyword evidence="8 14" id="KW-0067">ATP-binding</keyword>
<comment type="catalytic activity">
    <reaction evidence="12 14">
        <text>2 cob(II)yrinate a,c diamide + reduced [electron-transfer flavoprotein] + 2 ATP = 2 adenosylcob(III)yrinate a,c-diamide + 2 triphosphate + oxidized [electron-transfer flavoprotein] + 3 H(+)</text>
        <dbReference type="Rhea" id="RHEA:11528"/>
        <dbReference type="Rhea" id="RHEA-COMP:10685"/>
        <dbReference type="Rhea" id="RHEA-COMP:10686"/>
        <dbReference type="ChEBI" id="CHEBI:15378"/>
        <dbReference type="ChEBI" id="CHEBI:18036"/>
        <dbReference type="ChEBI" id="CHEBI:30616"/>
        <dbReference type="ChEBI" id="CHEBI:57692"/>
        <dbReference type="ChEBI" id="CHEBI:58307"/>
        <dbReference type="ChEBI" id="CHEBI:58503"/>
        <dbReference type="ChEBI" id="CHEBI:58537"/>
        <dbReference type="EC" id="2.5.1.17"/>
    </reaction>
</comment>
<dbReference type="NCBIfam" id="TIGR00636">
    <property type="entry name" value="PduO_Nterm"/>
    <property type="match status" value="1"/>
</dbReference>
<evidence type="ECO:0000256" key="2">
    <source>
        <dbReference type="ARBA" id="ARBA00007487"/>
    </source>
</evidence>
<dbReference type="SUPFAM" id="SSF89028">
    <property type="entry name" value="Cobalamin adenosyltransferase-like"/>
    <property type="match status" value="1"/>
</dbReference>
<dbReference type="EC" id="2.5.1.17" evidence="3 14"/>
<comment type="similarity">
    <text evidence="2 14">Belongs to the Cob(I)alamin adenosyltransferase family.</text>
</comment>
<dbReference type="AlphaFoldDB" id="A0A2M8QFF1"/>
<dbReference type="InterPro" id="IPR016030">
    <property type="entry name" value="CblAdoTrfase-like"/>
</dbReference>
<accession>A0A2M8QFF1</accession>
<dbReference type="PANTHER" id="PTHR12213">
    <property type="entry name" value="CORRINOID ADENOSYLTRANSFERASE"/>
    <property type="match status" value="1"/>
</dbReference>
<dbReference type="InterPro" id="IPR029499">
    <property type="entry name" value="PduO-typ"/>
</dbReference>
<evidence type="ECO:0000256" key="3">
    <source>
        <dbReference type="ARBA" id="ARBA00012454"/>
    </source>
</evidence>
<evidence type="ECO:0000256" key="6">
    <source>
        <dbReference type="ARBA" id="ARBA00022679"/>
    </source>
</evidence>
<evidence type="ECO:0000256" key="13">
    <source>
        <dbReference type="ARBA" id="ARBA00048692"/>
    </source>
</evidence>
<gene>
    <name evidence="16" type="ORF">CUN48_03115</name>
</gene>
<dbReference type="GO" id="GO:0008817">
    <property type="term" value="F:corrinoid adenosyltransferase activity"/>
    <property type="evidence" value="ECO:0007669"/>
    <property type="project" value="UniProtKB-UniRule"/>
</dbReference>
<keyword evidence="7 14" id="KW-0547">Nucleotide-binding</keyword>
<evidence type="ECO:0000256" key="7">
    <source>
        <dbReference type="ARBA" id="ARBA00022741"/>
    </source>
</evidence>
<dbReference type="PANTHER" id="PTHR12213:SF0">
    <property type="entry name" value="CORRINOID ADENOSYLTRANSFERASE MMAB"/>
    <property type="match status" value="1"/>
</dbReference>
<reference evidence="16 17" key="1">
    <citation type="submission" date="2017-11" db="EMBL/GenBank/DDBJ databases">
        <title>Evolution of Phototrophy in the Chloroflexi Phylum Driven by Horizontal Gene Transfer.</title>
        <authorList>
            <person name="Ward L.M."/>
            <person name="Hemp J."/>
            <person name="Shih P.M."/>
            <person name="Mcglynn S.E."/>
            <person name="Fischer W."/>
        </authorList>
    </citation>
    <scope>NUCLEOTIDE SEQUENCE [LARGE SCALE GENOMIC DNA]</scope>
    <source>
        <strain evidence="16">JP3_7</strain>
    </source>
</reference>
<dbReference type="Pfam" id="PF01923">
    <property type="entry name" value="Cob_adeno_trans"/>
    <property type="match status" value="1"/>
</dbReference>
<evidence type="ECO:0000313" key="17">
    <source>
        <dbReference type="Proteomes" id="UP000230790"/>
    </source>
</evidence>
<proteinExistence type="inferred from homology"/>
<evidence type="ECO:0000256" key="1">
    <source>
        <dbReference type="ARBA" id="ARBA00005121"/>
    </source>
</evidence>
<comment type="caution">
    <text evidence="16">The sequence shown here is derived from an EMBL/GenBank/DDBJ whole genome shotgun (WGS) entry which is preliminary data.</text>
</comment>
<dbReference type="UniPathway" id="UPA00148">
    <property type="reaction ID" value="UER00233"/>
</dbReference>